<dbReference type="EMBL" id="NNAY01000586">
    <property type="protein sequence ID" value="OXU27536.1"/>
    <property type="molecule type" value="Genomic_DNA"/>
</dbReference>
<evidence type="ECO:0000313" key="1">
    <source>
        <dbReference type="EMBL" id="OXU27536.1"/>
    </source>
</evidence>
<protein>
    <submittedName>
        <fullName evidence="1">Uncharacterized protein</fullName>
    </submittedName>
</protein>
<accession>A0A232F9L9</accession>
<name>A0A232F9L9_9HYME</name>
<dbReference type="PROSITE" id="PS51257">
    <property type="entry name" value="PROKAR_LIPOPROTEIN"/>
    <property type="match status" value="1"/>
</dbReference>
<proteinExistence type="predicted"/>
<reference evidence="1 2" key="1">
    <citation type="journal article" date="2017" name="Curr. Biol.">
        <title>The Evolution of Venom by Co-option of Single-Copy Genes.</title>
        <authorList>
            <person name="Martinson E.O."/>
            <person name="Mrinalini"/>
            <person name="Kelkar Y.D."/>
            <person name="Chang C.H."/>
            <person name="Werren J.H."/>
        </authorList>
    </citation>
    <scope>NUCLEOTIDE SEQUENCE [LARGE SCALE GENOMIC DNA]</scope>
    <source>
        <strain evidence="1 2">Alberta</strain>
        <tissue evidence="1">Whole body</tissue>
    </source>
</reference>
<dbReference type="Proteomes" id="UP000215335">
    <property type="component" value="Unassembled WGS sequence"/>
</dbReference>
<comment type="caution">
    <text evidence="1">The sequence shown here is derived from an EMBL/GenBank/DDBJ whole genome shotgun (WGS) entry which is preliminary data.</text>
</comment>
<keyword evidence="2" id="KW-1185">Reference proteome</keyword>
<organism evidence="1 2">
    <name type="scientific">Trichomalopsis sarcophagae</name>
    <dbReference type="NCBI Taxonomy" id="543379"/>
    <lineage>
        <taxon>Eukaryota</taxon>
        <taxon>Metazoa</taxon>
        <taxon>Ecdysozoa</taxon>
        <taxon>Arthropoda</taxon>
        <taxon>Hexapoda</taxon>
        <taxon>Insecta</taxon>
        <taxon>Pterygota</taxon>
        <taxon>Neoptera</taxon>
        <taxon>Endopterygota</taxon>
        <taxon>Hymenoptera</taxon>
        <taxon>Apocrita</taxon>
        <taxon>Proctotrupomorpha</taxon>
        <taxon>Chalcidoidea</taxon>
        <taxon>Pteromalidae</taxon>
        <taxon>Pteromalinae</taxon>
        <taxon>Trichomalopsis</taxon>
    </lineage>
</organism>
<dbReference type="AlphaFoldDB" id="A0A232F9L9"/>
<sequence>MKATESPTSIATLSTACTWTVNITDLNIFALRITRPIYFNSSVIEDPWHLHTEHDRLPRNDICIHEIRFLSLFISDPEHSESLCSNSEAAVQKHNLKFKQTMKAIPSCITHNSLSSQLQGPTTLEKKIKILF</sequence>
<gene>
    <name evidence="1" type="ORF">TSAR_001619</name>
</gene>
<evidence type="ECO:0000313" key="2">
    <source>
        <dbReference type="Proteomes" id="UP000215335"/>
    </source>
</evidence>